<protein>
    <submittedName>
        <fullName evidence="1">Unannotated protein</fullName>
    </submittedName>
</protein>
<gene>
    <name evidence="1" type="ORF">UFOPK1353_00455</name>
</gene>
<evidence type="ECO:0000313" key="1">
    <source>
        <dbReference type="EMBL" id="CAB4532902.1"/>
    </source>
</evidence>
<dbReference type="Gene3D" id="3.90.1200.10">
    <property type="match status" value="1"/>
</dbReference>
<reference evidence="1" key="1">
    <citation type="submission" date="2020-05" db="EMBL/GenBank/DDBJ databases">
        <authorList>
            <person name="Chiriac C."/>
            <person name="Salcher M."/>
            <person name="Ghai R."/>
            <person name="Kavagutti S V."/>
        </authorList>
    </citation>
    <scope>NUCLEOTIDE SEQUENCE</scope>
</reference>
<accession>A0A6J6B1K9</accession>
<name>A0A6J6B1K9_9ZZZZ</name>
<dbReference type="SUPFAM" id="SSF56112">
    <property type="entry name" value="Protein kinase-like (PK-like)"/>
    <property type="match status" value="1"/>
</dbReference>
<dbReference type="EMBL" id="CAEZSE010000053">
    <property type="protein sequence ID" value="CAB4532902.1"/>
    <property type="molecule type" value="Genomic_DNA"/>
</dbReference>
<dbReference type="InterPro" id="IPR011009">
    <property type="entry name" value="Kinase-like_dom_sf"/>
</dbReference>
<sequence length="362" mass="41640">MSNSKIESSASSLPGAIDTVRDAWANFGDHRLIETFTEVSAHVSTNRVFRLTMSDKSNLIAKVSSYGSYFQFAEDHDRLARCSAQLRGGRWSGFLAEVLSKNGRPYTWYDESCWAVFYTDVQQQDSLPRILTDQDVISLAQEIAEFHLACAAIAPSLPPTSNSVKGDAIHLFDLLRESQAPQNFGLEKTDISILQRSTHDLLLHLEKVHYDEWLRIPILVDWNLGNFAVQASKGNSGRSFQLSTRWDYDWFRVESRLLDFYFLSRVSSRTGDKTQFSYSAHTFSEPRFLKFLAAYHQIYPLSTTEIEFLPYAYRFFLLNYVIREGARFFRPDLCAQFRRDTAREHLSSSSRLDLTELLRIVS</sequence>
<dbReference type="AlphaFoldDB" id="A0A6J6B1K9"/>
<organism evidence="1">
    <name type="scientific">freshwater metagenome</name>
    <dbReference type="NCBI Taxonomy" id="449393"/>
    <lineage>
        <taxon>unclassified sequences</taxon>
        <taxon>metagenomes</taxon>
        <taxon>ecological metagenomes</taxon>
    </lineage>
</organism>
<proteinExistence type="predicted"/>